<keyword evidence="2" id="KW-0813">Transport</keyword>
<sequence>MWREIFSKRMGICVVTGFASGMPLFVLINLLSAFLRKEGLDLKVIGAFSLMMIPYTWKFLWAPFVDRFQIFHLGRRKDWMILSQVVLILSIGAMGFFNPQDSILIVAALATLIAFASATQDIVLDAYRREFLPTNELGLGNAIFVNAYRVAGLVPGGISLILADYVSWTVVFNFTAACLIPCLVLSLFLNESKVGHAPRTLKEAVVEPFREFIVRRGVGAALFIVCFVFLYKIGDSMALALATPFYMDLGYDLTTIGIVAKNVGLWSTVIGGLLGGVFMLKLGINRALWIFGLIQLVTILGFVWLAHLGQYGTPSVWLLALVLVGEYGGGGLGTSAFVAFIAKETNPAYTATQLALLTSFSAVPRTFCNAVTGYLVEGLGWENFFILCTVLAIPGMLLLFKVAPWNQRDDVA</sequence>
<feature type="transmembrane region" description="Helical" evidence="6">
    <location>
        <begin position="263"/>
        <end position="280"/>
    </location>
</feature>
<dbReference type="InterPro" id="IPR004752">
    <property type="entry name" value="AmpG_permease/AT-1"/>
</dbReference>
<feature type="transmembrane region" description="Helical" evidence="6">
    <location>
        <begin position="40"/>
        <end position="57"/>
    </location>
</feature>
<keyword evidence="5 6" id="KW-0472">Membrane</keyword>
<evidence type="ECO:0000256" key="3">
    <source>
        <dbReference type="ARBA" id="ARBA00022692"/>
    </source>
</evidence>
<dbReference type="SUPFAM" id="SSF103473">
    <property type="entry name" value="MFS general substrate transporter"/>
    <property type="match status" value="1"/>
</dbReference>
<dbReference type="Proteomes" id="UP000886829">
    <property type="component" value="Unassembled WGS sequence"/>
</dbReference>
<feature type="transmembrane region" description="Helical" evidence="6">
    <location>
        <begin position="354"/>
        <end position="375"/>
    </location>
</feature>
<evidence type="ECO:0000256" key="5">
    <source>
        <dbReference type="ARBA" id="ARBA00023136"/>
    </source>
</evidence>
<feature type="transmembrane region" description="Helical" evidence="6">
    <location>
        <begin position="168"/>
        <end position="189"/>
    </location>
</feature>
<evidence type="ECO:0000313" key="9">
    <source>
        <dbReference type="Proteomes" id="UP000886829"/>
    </source>
</evidence>
<feature type="transmembrane region" description="Helical" evidence="6">
    <location>
        <begin position="381"/>
        <end position="400"/>
    </location>
</feature>
<comment type="caution">
    <text evidence="8">The sequence shown here is derived from an EMBL/GenBank/DDBJ whole genome shotgun (WGS) entry which is preliminary data.</text>
</comment>
<dbReference type="AlphaFoldDB" id="A0A9D1WEL4"/>
<reference evidence="8" key="2">
    <citation type="submission" date="2021-04" db="EMBL/GenBank/DDBJ databases">
        <authorList>
            <person name="Gilroy R."/>
        </authorList>
    </citation>
    <scope>NUCLEOTIDE SEQUENCE</scope>
    <source>
        <strain evidence="8">USASDec5-558</strain>
    </source>
</reference>
<feature type="transmembrane region" description="Helical" evidence="6">
    <location>
        <begin position="78"/>
        <end position="97"/>
    </location>
</feature>
<dbReference type="Gene3D" id="1.20.1250.20">
    <property type="entry name" value="MFS general substrate transporter like domains"/>
    <property type="match status" value="1"/>
</dbReference>
<evidence type="ECO:0000256" key="6">
    <source>
        <dbReference type="SAM" id="Phobius"/>
    </source>
</evidence>
<dbReference type="EMBL" id="DXEV01000168">
    <property type="protein sequence ID" value="HIX57478.1"/>
    <property type="molecule type" value="Genomic_DNA"/>
</dbReference>
<dbReference type="InterPro" id="IPR020846">
    <property type="entry name" value="MFS_dom"/>
</dbReference>
<dbReference type="PROSITE" id="PS50850">
    <property type="entry name" value="MFS"/>
    <property type="match status" value="1"/>
</dbReference>
<evidence type="ECO:0000256" key="2">
    <source>
        <dbReference type="ARBA" id="ARBA00022448"/>
    </source>
</evidence>
<evidence type="ECO:0000313" key="8">
    <source>
        <dbReference type="EMBL" id="HIX57478.1"/>
    </source>
</evidence>
<dbReference type="GO" id="GO:0022857">
    <property type="term" value="F:transmembrane transporter activity"/>
    <property type="evidence" value="ECO:0007669"/>
    <property type="project" value="InterPro"/>
</dbReference>
<dbReference type="InterPro" id="IPR036259">
    <property type="entry name" value="MFS_trans_sf"/>
</dbReference>
<accession>A0A9D1WEL4</accession>
<evidence type="ECO:0000256" key="4">
    <source>
        <dbReference type="ARBA" id="ARBA00022989"/>
    </source>
</evidence>
<feature type="transmembrane region" description="Helical" evidence="6">
    <location>
        <begin position="103"/>
        <end position="127"/>
    </location>
</feature>
<gene>
    <name evidence="8" type="ORF">H9850_08420</name>
</gene>
<feature type="transmembrane region" description="Helical" evidence="6">
    <location>
        <begin position="220"/>
        <end position="243"/>
    </location>
</feature>
<reference evidence="8" key="1">
    <citation type="journal article" date="2021" name="PeerJ">
        <title>Extensive microbial diversity within the chicken gut microbiome revealed by metagenomics and culture.</title>
        <authorList>
            <person name="Gilroy R."/>
            <person name="Ravi A."/>
            <person name="Getino M."/>
            <person name="Pursley I."/>
            <person name="Horton D.L."/>
            <person name="Alikhan N.F."/>
            <person name="Baker D."/>
            <person name="Gharbi K."/>
            <person name="Hall N."/>
            <person name="Watson M."/>
            <person name="Adriaenssens E.M."/>
            <person name="Foster-Nyarko E."/>
            <person name="Jarju S."/>
            <person name="Secka A."/>
            <person name="Antonio M."/>
            <person name="Oren A."/>
            <person name="Chaudhuri R.R."/>
            <person name="La Ragione R."/>
            <person name="Hildebrand F."/>
            <person name="Pallen M.J."/>
        </authorList>
    </citation>
    <scope>NUCLEOTIDE SEQUENCE</scope>
    <source>
        <strain evidence="8">USASDec5-558</strain>
    </source>
</reference>
<feature type="transmembrane region" description="Helical" evidence="6">
    <location>
        <begin position="317"/>
        <end position="342"/>
    </location>
</feature>
<organism evidence="8 9">
    <name type="scientific">Candidatus Anaerobiospirillum pullistercoris</name>
    <dbReference type="NCBI Taxonomy" id="2838452"/>
    <lineage>
        <taxon>Bacteria</taxon>
        <taxon>Pseudomonadati</taxon>
        <taxon>Pseudomonadota</taxon>
        <taxon>Gammaproteobacteria</taxon>
        <taxon>Aeromonadales</taxon>
        <taxon>Succinivibrionaceae</taxon>
        <taxon>Anaerobiospirillum</taxon>
    </lineage>
</organism>
<feature type="domain" description="Major facilitator superfamily (MFS) profile" evidence="7">
    <location>
        <begin position="9"/>
        <end position="407"/>
    </location>
</feature>
<feature type="transmembrane region" description="Helical" evidence="6">
    <location>
        <begin position="12"/>
        <end position="34"/>
    </location>
</feature>
<dbReference type="PANTHER" id="PTHR12778:SF10">
    <property type="entry name" value="MAJOR FACILITATOR SUPERFAMILY DOMAIN-CONTAINING PROTEIN 3"/>
    <property type="match status" value="1"/>
</dbReference>
<keyword evidence="4 6" id="KW-1133">Transmembrane helix</keyword>
<dbReference type="Pfam" id="PF07690">
    <property type="entry name" value="MFS_1"/>
    <property type="match status" value="1"/>
</dbReference>
<dbReference type="NCBIfam" id="TIGR00901">
    <property type="entry name" value="2A0125"/>
    <property type="match status" value="1"/>
</dbReference>
<feature type="transmembrane region" description="Helical" evidence="6">
    <location>
        <begin position="139"/>
        <end position="162"/>
    </location>
</feature>
<evidence type="ECO:0000256" key="1">
    <source>
        <dbReference type="ARBA" id="ARBA00004141"/>
    </source>
</evidence>
<dbReference type="GO" id="GO:0016020">
    <property type="term" value="C:membrane"/>
    <property type="evidence" value="ECO:0007669"/>
    <property type="project" value="UniProtKB-SubCell"/>
</dbReference>
<dbReference type="InterPro" id="IPR011701">
    <property type="entry name" value="MFS"/>
</dbReference>
<name>A0A9D1WEL4_9GAMM</name>
<protein>
    <submittedName>
        <fullName evidence="8">AmpG family muropeptide MFS transporter</fullName>
    </submittedName>
</protein>
<comment type="subcellular location">
    <subcellularLocation>
        <location evidence="1">Membrane</location>
        <topology evidence="1">Multi-pass membrane protein</topology>
    </subcellularLocation>
</comment>
<keyword evidence="3 6" id="KW-0812">Transmembrane</keyword>
<feature type="transmembrane region" description="Helical" evidence="6">
    <location>
        <begin position="287"/>
        <end position="305"/>
    </location>
</feature>
<proteinExistence type="predicted"/>
<dbReference type="CDD" id="cd17486">
    <property type="entry name" value="MFS_AmpG_like"/>
    <property type="match status" value="1"/>
</dbReference>
<dbReference type="PANTHER" id="PTHR12778">
    <property type="entry name" value="SOLUTE CARRIER FAMILY 33 ACETYL-COA TRANSPORTER -RELATED"/>
    <property type="match status" value="1"/>
</dbReference>
<evidence type="ECO:0000259" key="7">
    <source>
        <dbReference type="PROSITE" id="PS50850"/>
    </source>
</evidence>